<gene>
    <name evidence="7" type="ORF">E9232_001522</name>
</gene>
<feature type="transmembrane region" description="Helical" evidence="6">
    <location>
        <begin position="147"/>
        <end position="168"/>
    </location>
</feature>
<sequence>MTSNATFQTIVGFALSYAGILVIPGPNMLAIGGIAALRGRRAALPFCIGMAIGAGLLALMLHQALSLSVALSGIALSGRAVGALLLALMALQLLRQRVPVGEVGLGRGEGPVFVAFGAGLCIAATNPLTGAFFLSQFLVMATQLPEPAQTCVLLMVPLEALGVALLAASLLGSSRARRAARAWHRPIRFLAAGALLALAARSFYSLVG</sequence>
<comment type="subcellular location">
    <subcellularLocation>
        <location evidence="1">Cell membrane</location>
        <topology evidence="1">Multi-pass membrane protein</topology>
    </subcellularLocation>
</comment>
<dbReference type="Proteomes" id="UP001262410">
    <property type="component" value="Unassembled WGS sequence"/>
</dbReference>
<keyword evidence="4 6" id="KW-1133">Transmembrane helix</keyword>
<dbReference type="EMBL" id="JAVDPW010000002">
    <property type="protein sequence ID" value="MDR6289015.1"/>
    <property type="molecule type" value="Genomic_DNA"/>
</dbReference>
<evidence type="ECO:0000256" key="5">
    <source>
        <dbReference type="ARBA" id="ARBA00023136"/>
    </source>
</evidence>
<feature type="transmembrane region" description="Helical" evidence="6">
    <location>
        <begin position="42"/>
        <end position="61"/>
    </location>
</feature>
<evidence type="ECO:0000256" key="6">
    <source>
        <dbReference type="SAM" id="Phobius"/>
    </source>
</evidence>
<feature type="transmembrane region" description="Helical" evidence="6">
    <location>
        <begin position="189"/>
        <end position="207"/>
    </location>
</feature>
<evidence type="ECO:0000256" key="4">
    <source>
        <dbReference type="ARBA" id="ARBA00022989"/>
    </source>
</evidence>
<organism evidence="7 8">
    <name type="scientific">Inquilinus ginsengisoli</name>
    <dbReference type="NCBI Taxonomy" id="363840"/>
    <lineage>
        <taxon>Bacteria</taxon>
        <taxon>Pseudomonadati</taxon>
        <taxon>Pseudomonadota</taxon>
        <taxon>Alphaproteobacteria</taxon>
        <taxon>Rhodospirillales</taxon>
        <taxon>Rhodospirillaceae</taxon>
        <taxon>Inquilinus</taxon>
    </lineage>
</organism>
<dbReference type="RefSeq" id="WP_309793124.1">
    <property type="nucleotide sequence ID" value="NZ_JAVDPW010000002.1"/>
</dbReference>
<reference evidence="7 8" key="1">
    <citation type="submission" date="2023-07" db="EMBL/GenBank/DDBJ databases">
        <title>Sorghum-associated microbial communities from plants grown in Nebraska, USA.</title>
        <authorList>
            <person name="Schachtman D."/>
        </authorList>
    </citation>
    <scope>NUCLEOTIDE SEQUENCE [LARGE SCALE GENOMIC DNA]</scope>
    <source>
        <strain evidence="7 8">584</strain>
    </source>
</reference>
<comment type="caution">
    <text evidence="7">The sequence shown here is derived from an EMBL/GenBank/DDBJ whole genome shotgun (WGS) entry which is preliminary data.</text>
</comment>
<evidence type="ECO:0000256" key="1">
    <source>
        <dbReference type="ARBA" id="ARBA00004651"/>
    </source>
</evidence>
<dbReference type="Pfam" id="PF01810">
    <property type="entry name" value="LysE"/>
    <property type="match status" value="1"/>
</dbReference>
<dbReference type="InterPro" id="IPR001123">
    <property type="entry name" value="LeuE-type"/>
</dbReference>
<feature type="transmembrane region" description="Helical" evidence="6">
    <location>
        <begin position="6"/>
        <end position="30"/>
    </location>
</feature>
<accession>A0ABU1JK75</accession>
<keyword evidence="5 6" id="KW-0472">Membrane</keyword>
<evidence type="ECO:0000313" key="8">
    <source>
        <dbReference type="Proteomes" id="UP001262410"/>
    </source>
</evidence>
<evidence type="ECO:0000256" key="2">
    <source>
        <dbReference type="ARBA" id="ARBA00022475"/>
    </source>
</evidence>
<feature type="transmembrane region" description="Helical" evidence="6">
    <location>
        <begin position="67"/>
        <end position="91"/>
    </location>
</feature>
<protein>
    <submittedName>
        <fullName evidence="7">Threonine/homoserine/homoserine lactone efflux protein</fullName>
    </submittedName>
</protein>
<proteinExistence type="predicted"/>
<evidence type="ECO:0000313" key="7">
    <source>
        <dbReference type="EMBL" id="MDR6289015.1"/>
    </source>
</evidence>
<name>A0ABU1JK75_9PROT</name>
<keyword evidence="8" id="KW-1185">Reference proteome</keyword>
<keyword evidence="3 6" id="KW-0812">Transmembrane</keyword>
<keyword evidence="2" id="KW-1003">Cell membrane</keyword>
<evidence type="ECO:0000256" key="3">
    <source>
        <dbReference type="ARBA" id="ARBA00022692"/>
    </source>
</evidence>
<feature type="transmembrane region" description="Helical" evidence="6">
    <location>
        <begin position="112"/>
        <end position="135"/>
    </location>
</feature>